<gene>
    <name evidence="2" type="ORF">Tel_16375</name>
</gene>
<evidence type="ECO:0000313" key="2">
    <source>
        <dbReference type="EMBL" id="ALP54600.1"/>
    </source>
</evidence>
<feature type="transmembrane region" description="Helical" evidence="1">
    <location>
        <begin position="316"/>
        <end position="334"/>
    </location>
</feature>
<evidence type="ECO:0000256" key="1">
    <source>
        <dbReference type="SAM" id="Phobius"/>
    </source>
</evidence>
<dbReference type="AlphaFoldDB" id="A0A0S2THJ3"/>
<feature type="transmembrane region" description="Helical" evidence="1">
    <location>
        <begin position="6"/>
        <end position="33"/>
    </location>
</feature>
<dbReference type="Proteomes" id="UP000055136">
    <property type="component" value="Chromosome"/>
</dbReference>
<keyword evidence="3" id="KW-1185">Reference proteome</keyword>
<organism evidence="2 3">
    <name type="scientific">Candidatus Tenderia electrophaga</name>
    <dbReference type="NCBI Taxonomy" id="1748243"/>
    <lineage>
        <taxon>Bacteria</taxon>
        <taxon>Pseudomonadati</taxon>
        <taxon>Pseudomonadota</taxon>
        <taxon>Gammaproteobacteria</taxon>
        <taxon>Candidatus Tenderiales</taxon>
        <taxon>Candidatus Tenderiaceae</taxon>
        <taxon>Candidatus Tenderia</taxon>
    </lineage>
</organism>
<protein>
    <recommendedName>
        <fullName evidence="4">Polysulfide reductase</fullName>
    </recommendedName>
</protein>
<feature type="transmembrane region" description="Helical" evidence="1">
    <location>
        <begin position="132"/>
        <end position="150"/>
    </location>
</feature>
<dbReference type="STRING" id="1748243.Tel_16375"/>
<dbReference type="EMBL" id="CP013099">
    <property type="protein sequence ID" value="ALP54600.1"/>
    <property type="molecule type" value="Genomic_DNA"/>
</dbReference>
<feature type="transmembrane region" description="Helical" evidence="1">
    <location>
        <begin position="201"/>
        <end position="230"/>
    </location>
</feature>
<feature type="transmembrane region" description="Helical" evidence="1">
    <location>
        <begin position="250"/>
        <end position="269"/>
    </location>
</feature>
<feature type="transmembrane region" description="Helical" evidence="1">
    <location>
        <begin position="45"/>
        <end position="67"/>
    </location>
</feature>
<name>A0A0S2THJ3_9GAMM</name>
<dbReference type="PANTHER" id="PTHR43044:SF1">
    <property type="entry name" value="QUINOL:CYTOCHROME C OXIDOREDUCTASE QUINONE-BINDING SUBUNIT 2"/>
    <property type="match status" value="1"/>
</dbReference>
<dbReference type="KEGG" id="tee:Tel_16375"/>
<proteinExistence type="predicted"/>
<accession>A0A0S2THJ3</accession>
<keyword evidence="1" id="KW-0472">Membrane</keyword>
<feature type="transmembrane region" description="Helical" evidence="1">
    <location>
        <begin position="170"/>
        <end position="189"/>
    </location>
</feature>
<feature type="transmembrane region" description="Helical" evidence="1">
    <location>
        <begin position="87"/>
        <end position="111"/>
    </location>
</feature>
<keyword evidence="1" id="KW-0812">Transmembrane</keyword>
<sequence length="343" mass="39974">MENFGFWSVVITNFLIVLYLALGGVTLSAALHLANGKWRFQIRSLACSLAVLFPIAFVLLLIILTAGESAFPWLAHAHDEGHHLPGWHNYTFLVARNIIGFLLVAGMYLLFIKWQYETTVDSSYAVQRRFRNLALMIPFVYFTYGTMVAWDFEMTMLPNWHSASYGAYHFQSNFHMFLGFFTIFLFILYRSGKLVKPFEGYIFNFMAQFMLAMTILWTYLYFTQYLIMWYGRLPFEMERYWDMMSNMSGLWWLFLALKFVIPFCTLAITPNRHNPPVIVMVAASIVLGTWIERYTWVSGSVDPQYYHTPMSSIADIVVTVVVFAVSWFAVKWSLTRYGLMRSS</sequence>
<keyword evidence="1" id="KW-1133">Transmembrane helix</keyword>
<reference evidence="2" key="1">
    <citation type="submission" date="2015-10" db="EMBL/GenBank/DDBJ databases">
        <title>Description of Candidatus Tenderia electrophaga gen. nov, sp. nov., an Uncultivated Electroautotroph from a Biocathode Enrichment.</title>
        <authorList>
            <person name="Eddie B.J."/>
            <person name="Malanoski A.P."/>
            <person name="Wang Z."/>
            <person name="Hall R.J."/>
            <person name="Oh S.D."/>
            <person name="Heiner C."/>
            <person name="Lin B."/>
            <person name="Strycharz-Glaven S.M."/>
        </authorList>
    </citation>
    <scope>NUCLEOTIDE SEQUENCE [LARGE SCALE GENOMIC DNA]</scope>
    <source>
        <strain evidence="2">NRL1</strain>
    </source>
</reference>
<feature type="transmembrane region" description="Helical" evidence="1">
    <location>
        <begin position="276"/>
        <end position="296"/>
    </location>
</feature>
<dbReference type="PANTHER" id="PTHR43044">
    <property type="match status" value="1"/>
</dbReference>
<evidence type="ECO:0008006" key="4">
    <source>
        <dbReference type="Google" id="ProtNLM"/>
    </source>
</evidence>
<evidence type="ECO:0000313" key="3">
    <source>
        <dbReference type="Proteomes" id="UP000055136"/>
    </source>
</evidence>